<gene>
    <name evidence="21" type="ORF">BGHDH14_bgh04711</name>
</gene>
<evidence type="ECO:0000259" key="20">
    <source>
        <dbReference type="PROSITE" id="PS50234"/>
    </source>
</evidence>
<evidence type="ECO:0000256" key="17">
    <source>
        <dbReference type="ARBA" id="ARBA00024890"/>
    </source>
</evidence>
<dbReference type="SMART" id="SM00559">
    <property type="entry name" value="Ku78"/>
    <property type="match status" value="1"/>
</dbReference>
<dbReference type="PANTHER" id="PTHR12604">
    <property type="entry name" value="KU AUTOANTIGEN DNA HELICASE"/>
    <property type="match status" value="1"/>
</dbReference>
<keyword evidence="12" id="KW-0779">Telomere</keyword>
<evidence type="ECO:0000256" key="13">
    <source>
        <dbReference type="ARBA" id="ARBA00023125"/>
    </source>
</evidence>
<dbReference type="eggNOG" id="KOG2326">
    <property type="taxonomic scope" value="Eukaryota"/>
</dbReference>
<dbReference type="Proteomes" id="UP000015441">
    <property type="component" value="Unassembled WGS sequence"/>
</dbReference>
<reference evidence="21 22" key="1">
    <citation type="journal article" date="2010" name="Science">
        <title>Genome expansion and gene loss in powdery mildew fungi reveal tradeoffs in extreme parasitism.</title>
        <authorList>
            <person name="Spanu P.D."/>
            <person name="Abbott J.C."/>
            <person name="Amselem J."/>
            <person name="Burgis T.A."/>
            <person name="Soanes D.M."/>
            <person name="Stueber K."/>
            <person name="Ver Loren van Themaat E."/>
            <person name="Brown J.K.M."/>
            <person name="Butcher S.A."/>
            <person name="Gurr S.J."/>
            <person name="Lebrun M.-H."/>
            <person name="Ridout C.J."/>
            <person name="Schulze-Lefert P."/>
            <person name="Talbot N.J."/>
            <person name="Ahmadinejad N."/>
            <person name="Ametz C."/>
            <person name="Barton G.R."/>
            <person name="Benjdia M."/>
            <person name="Bidzinski P."/>
            <person name="Bindschedler L.V."/>
            <person name="Both M."/>
            <person name="Brewer M.T."/>
            <person name="Cadle-Davidson L."/>
            <person name="Cadle-Davidson M.M."/>
            <person name="Collemare J."/>
            <person name="Cramer R."/>
            <person name="Frenkel O."/>
            <person name="Godfrey D."/>
            <person name="Harriman J."/>
            <person name="Hoede C."/>
            <person name="King B.C."/>
            <person name="Klages S."/>
            <person name="Kleemann J."/>
            <person name="Knoll D."/>
            <person name="Koti P.S."/>
            <person name="Kreplak J."/>
            <person name="Lopez-Ruiz F.J."/>
            <person name="Lu X."/>
            <person name="Maekawa T."/>
            <person name="Mahanil S."/>
            <person name="Micali C."/>
            <person name="Milgroom M.G."/>
            <person name="Montana G."/>
            <person name="Noir S."/>
            <person name="O'Connell R.J."/>
            <person name="Oberhaensli S."/>
            <person name="Parlange F."/>
            <person name="Pedersen C."/>
            <person name="Quesneville H."/>
            <person name="Reinhardt R."/>
            <person name="Rott M."/>
            <person name="Sacristan S."/>
            <person name="Schmidt S.M."/>
            <person name="Schoen M."/>
            <person name="Skamnioti P."/>
            <person name="Sommer H."/>
            <person name="Stephens A."/>
            <person name="Takahara H."/>
            <person name="Thordal-Christensen H."/>
            <person name="Vigouroux M."/>
            <person name="Wessling R."/>
            <person name="Wicker T."/>
            <person name="Panstruga R."/>
        </authorList>
    </citation>
    <scope>NUCLEOTIDE SEQUENCE [LARGE SCALE GENOMIC DNA]</scope>
    <source>
        <strain evidence="21">DH14</strain>
    </source>
</reference>
<dbReference type="SUPFAM" id="SSF53300">
    <property type="entry name" value="vWA-like"/>
    <property type="match status" value="1"/>
</dbReference>
<dbReference type="InterPro" id="IPR024193">
    <property type="entry name" value="Ku80"/>
</dbReference>
<keyword evidence="7" id="KW-0547">Nucleotide-binding</keyword>
<dbReference type="EC" id="3.6.4.12" evidence="4"/>
<dbReference type="FunFam" id="3.40.50.410:FF:000073">
    <property type="entry name" value="ATP-dependent DNA helicase II subunit 2"/>
    <property type="match status" value="1"/>
</dbReference>
<dbReference type="InterPro" id="IPR002035">
    <property type="entry name" value="VWF_A"/>
</dbReference>
<dbReference type="InterPro" id="IPR006164">
    <property type="entry name" value="DNA_bd_Ku70/Ku80"/>
</dbReference>
<dbReference type="GO" id="GO:0000723">
    <property type="term" value="P:telomere maintenance"/>
    <property type="evidence" value="ECO:0007669"/>
    <property type="project" value="InterPro"/>
</dbReference>
<keyword evidence="22" id="KW-1185">Reference proteome</keyword>
<proteinExistence type="inferred from homology"/>
<name>N1JFJ3_BLUG1</name>
<evidence type="ECO:0000256" key="8">
    <source>
        <dbReference type="ARBA" id="ARBA00022763"/>
    </source>
</evidence>
<dbReference type="GO" id="GO:0005524">
    <property type="term" value="F:ATP binding"/>
    <property type="evidence" value="ECO:0007669"/>
    <property type="project" value="UniProtKB-KW"/>
</dbReference>
<keyword evidence="6" id="KW-0158">Chromosome</keyword>
<evidence type="ECO:0000256" key="4">
    <source>
        <dbReference type="ARBA" id="ARBA00012551"/>
    </source>
</evidence>
<dbReference type="GO" id="GO:0006303">
    <property type="term" value="P:double-strand break repair via nonhomologous end joining"/>
    <property type="evidence" value="ECO:0007669"/>
    <property type="project" value="InterPro"/>
</dbReference>
<dbReference type="GO" id="GO:0003678">
    <property type="term" value="F:DNA helicase activity"/>
    <property type="evidence" value="ECO:0007669"/>
    <property type="project" value="UniProtKB-EC"/>
</dbReference>
<dbReference type="GO" id="GO:0000781">
    <property type="term" value="C:chromosome, telomeric region"/>
    <property type="evidence" value="ECO:0007669"/>
    <property type="project" value="UniProtKB-SubCell"/>
</dbReference>
<evidence type="ECO:0000256" key="3">
    <source>
        <dbReference type="ARBA" id="ARBA00007726"/>
    </source>
</evidence>
<sequence length="611" mass="68643">MADKQATIYVIDVGSTTGEIHGGRDESNLEFGLRYFWTKIVENMATNRITLNVGVIAFRTNETKNSMYPQDGYHNISVLKSLGKVEMSHIRFLRAKLVTNDAIEGDAISAVVIAMSEIINFTKLKNGKPGKFIRKIILLTDGQSTLDSDDIESITAKVNESEIELIVMLAIKNSIGVDFDDPAFGFKEENKSLFKQQNERILRNFVEGCDRGKFCTTAAAVQEISQPTVKEVKPYVTYEGQLTLGDVEMYPESAICIDVKRYFRIKKAKAPTASRYFIHTPDTKVATDNEQSSKIDIVNDEREYDERESVESDDISPVRYMKAYTVDDPFSAGGKRELEIGSLTRGYIYGRSIVPMNGADEGVNKLETFKSFKILGFIPTDQHQKYLAMGESCITVAQPVNDRSQLAMSSLVHALLELESYAIARIVLKNGAEPAIVLLAPYIEPGVLEALVDVPLPFSEDLHIYQFPPFEKVITGSGDESQEHENLASSDLNSAMSDYVDAMDISSFGRNQEGTPTEFMPIEETYSPSVHRIYHSITQRAMYPDRPLIPPPEVLMKIAKPPLRLAMQTNDQLQELIRVSEVEKGKPIFYLDKMLQLIFHHLKLSQWKPTI</sequence>
<dbReference type="GO" id="GO:0003684">
    <property type="term" value="F:damaged DNA binding"/>
    <property type="evidence" value="ECO:0007669"/>
    <property type="project" value="InterPro"/>
</dbReference>
<keyword evidence="9" id="KW-0378">Hydrolase</keyword>
<dbReference type="PROSITE" id="PS50234">
    <property type="entry name" value="VWFA"/>
    <property type="match status" value="1"/>
</dbReference>
<keyword evidence="16" id="KW-0539">Nucleus</keyword>
<evidence type="ECO:0000256" key="12">
    <source>
        <dbReference type="ARBA" id="ARBA00022895"/>
    </source>
</evidence>
<keyword evidence="10 21" id="KW-0347">Helicase</keyword>
<dbReference type="FunCoup" id="N1JFJ3">
    <property type="interactions" value="144"/>
</dbReference>
<dbReference type="Gene3D" id="1.10.1600.10">
    <property type="match status" value="1"/>
</dbReference>
<dbReference type="CDD" id="cd00873">
    <property type="entry name" value="KU80"/>
    <property type="match status" value="1"/>
</dbReference>
<evidence type="ECO:0000256" key="2">
    <source>
        <dbReference type="ARBA" id="ARBA00004574"/>
    </source>
</evidence>
<organism evidence="21 22">
    <name type="scientific">Blumeria graminis f. sp. hordei (strain DH14)</name>
    <name type="common">Barley powdery mildew</name>
    <name type="synonym">Oidium monilioides f. sp. hordei</name>
    <dbReference type="NCBI Taxonomy" id="546991"/>
    <lineage>
        <taxon>Eukaryota</taxon>
        <taxon>Fungi</taxon>
        <taxon>Dikarya</taxon>
        <taxon>Ascomycota</taxon>
        <taxon>Pezizomycotina</taxon>
        <taxon>Leotiomycetes</taxon>
        <taxon>Erysiphales</taxon>
        <taxon>Erysiphaceae</taxon>
        <taxon>Blumeria</taxon>
        <taxon>Blumeria hordei</taxon>
    </lineage>
</organism>
<evidence type="ECO:0000313" key="21">
    <source>
        <dbReference type="EMBL" id="CCU80358.1"/>
    </source>
</evidence>
<dbReference type="Gene3D" id="3.40.50.410">
    <property type="entry name" value="von Willebrand factor, type A domain"/>
    <property type="match status" value="1"/>
</dbReference>
<protein>
    <recommendedName>
        <fullName evidence="5">ATP-dependent DNA helicase II subunit 2</fullName>
        <ecNumber evidence="4">3.6.4.12</ecNumber>
    </recommendedName>
    <alternativeName>
        <fullName evidence="18">ATP-dependent DNA helicase II subunit Ku80</fullName>
    </alternativeName>
</protein>
<evidence type="ECO:0000256" key="5">
    <source>
        <dbReference type="ARBA" id="ARBA00021792"/>
    </source>
</evidence>
<dbReference type="GO" id="GO:0006310">
    <property type="term" value="P:DNA recombination"/>
    <property type="evidence" value="ECO:0007669"/>
    <property type="project" value="UniProtKB-KW"/>
</dbReference>
<dbReference type="STRING" id="546991.N1JFJ3"/>
<dbReference type="InParanoid" id="N1JFJ3"/>
<keyword evidence="13" id="KW-0238">DNA-binding</keyword>
<keyword evidence="11" id="KW-0067">ATP-binding</keyword>
<dbReference type="OrthoDB" id="30826at2759"/>
<comment type="similarity">
    <text evidence="3">Belongs to the ku80 family.</text>
</comment>
<evidence type="ECO:0000256" key="19">
    <source>
        <dbReference type="ARBA" id="ARBA00047995"/>
    </source>
</evidence>
<keyword evidence="15" id="KW-0234">DNA repair</keyword>
<accession>N1JFJ3</accession>
<dbReference type="HOGENOM" id="CLU_010975_1_1_1"/>
<dbReference type="SUPFAM" id="SSF100939">
    <property type="entry name" value="SPOC domain-like"/>
    <property type="match status" value="1"/>
</dbReference>
<dbReference type="Pfam" id="PF02735">
    <property type="entry name" value="Ku"/>
    <property type="match status" value="1"/>
</dbReference>
<evidence type="ECO:0000256" key="18">
    <source>
        <dbReference type="ARBA" id="ARBA00031847"/>
    </source>
</evidence>
<dbReference type="GO" id="GO:0016787">
    <property type="term" value="F:hydrolase activity"/>
    <property type="evidence" value="ECO:0007669"/>
    <property type="project" value="UniProtKB-KW"/>
</dbReference>
<comment type="catalytic activity">
    <reaction evidence="19">
        <text>ATP + H2O = ADP + phosphate + H(+)</text>
        <dbReference type="Rhea" id="RHEA:13065"/>
        <dbReference type="ChEBI" id="CHEBI:15377"/>
        <dbReference type="ChEBI" id="CHEBI:15378"/>
        <dbReference type="ChEBI" id="CHEBI:30616"/>
        <dbReference type="ChEBI" id="CHEBI:43474"/>
        <dbReference type="ChEBI" id="CHEBI:456216"/>
        <dbReference type="EC" id="3.6.4.12"/>
    </reaction>
</comment>
<comment type="subcellular location">
    <subcellularLocation>
        <location evidence="2">Chromosome</location>
        <location evidence="2">Telomere</location>
    </subcellularLocation>
    <subcellularLocation>
        <location evidence="1">Nucleus</location>
    </subcellularLocation>
</comment>
<evidence type="ECO:0000256" key="11">
    <source>
        <dbReference type="ARBA" id="ARBA00022840"/>
    </source>
</evidence>
<evidence type="ECO:0000256" key="16">
    <source>
        <dbReference type="ARBA" id="ARBA00023242"/>
    </source>
</evidence>
<dbReference type="GO" id="GO:0042162">
    <property type="term" value="F:telomeric DNA binding"/>
    <property type="evidence" value="ECO:0007669"/>
    <property type="project" value="InterPro"/>
</dbReference>
<evidence type="ECO:0000313" key="22">
    <source>
        <dbReference type="Proteomes" id="UP000015441"/>
    </source>
</evidence>
<evidence type="ECO:0000256" key="7">
    <source>
        <dbReference type="ARBA" id="ARBA00022741"/>
    </source>
</evidence>
<comment type="caution">
    <text evidence="21">The sequence shown here is derived from an EMBL/GenBank/DDBJ whole genome shotgun (WGS) entry which is preliminary data.</text>
</comment>
<feature type="domain" description="VWFA" evidence="20">
    <location>
        <begin position="6"/>
        <end position="168"/>
    </location>
</feature>
<dbReference type="Gene3D" id="2.40.290.10">
    <property type="match status" value="1"/>
</dbReference>
<dbReference type="GO" id="GO:0043564">
    <property type="term" value="C:Ku70:Ku80 complex"/>
    <property type="evidence" value="ECO:0007669"/>
    <property type="project" value="InterPro"/>
</dbReference>
<dbReference type="InterPro" id="IPR016194">
    <property type="entry name" value="SPOC-like_C_dom_sf"/>
</dbReference>
<evidence type="ECO:0000256" key="1">
    <source>
        <dbReference type="ARBA" id="ARBA00004123"/>
    </source>
</evidence>
<keyword evidence="8" id="KW-0227">DNA damage</keyword>
<dbReference type="InterPro" id="IPR036465">
    <property type="entry name" value="vWFA_dom_sf"/>
</dbReference>
<dbReference type="GO" id="GO:0003690">
    <property type="term" value="F:double-stranded DNA binding"/>
    <property type="evidence" value="ECO:0007669"/>
    <property type="project" value="TreeGrafter"/>
</dbReference>
<evidence type="ECO:0000256" key="14">
    <source>
        <dbReference type="ARBA" id="ARBA00023172"/>
    </source>
</evidence>
<evidence type="ECO:0000256" key="15">
    <source>
        <dbReference type="ARBA" id="ARBA00023204"/>
    </source>
</evidence>
<comment type="function">
    <text evidence="17">Single-stranded DNA-dependent ATP-dependent helicase. Involved in non-homologous end joining (NHEJ) DNA double strand break repair. DNA-binding is sequence-independent but has a high affinity to nicks in double-stranded DNA and to the ends of duplex DNA. Binds to naturally occurring chromosomal ends, and therefore provides chromosomal end protection. Required also for telomere recombination to repair telomeric ends in the absence of telomerase. KU70, of the KU70/KU80 heterodimer, binds to the stem loop of TLC1, the RNA component of telomerase. Involved in telomere maintenance. Interacts with telomeric repeats and subtelomeric sequences thereby controlling telomere length and protecting against subtelomeric rearrangement. Maintains telomeric chromatin, which is involved in silencing the expression of genes located at the telomere. Required for mating-type switching.</text>
</comment>
<dbReference type="AlphaFoldDB" id="N1JFJ3"/>
<evidence type="ECO:0000256" key="10">
    <source>
        <dbReference type="ARBA" id="ARBA00022806"/>
    </source>
</evidence>
<evidence type="ECO:0000256" key="9">
    <source>
        <dbReference type="ARBA" id="ARBA00022801"/>
    </source>
</evidence>
<keyword evidence="14" id="KW-0233">DNA recombination</keyword>
<dbReference type="PANTHER" id="PTHR12604:SF4">
    <property type="entry name" value="X-RAY REPAIR CROSS-COMPLEMENTING PROTEIN 5"/>
    <property type="match status" value="1"/>
</dbReference>
<evidence type="ECO:0000256" key="6">
    <source>
        <dbReference type="ARBA" id="ARBA00022454"/>
    </source>
</evidence>
<dbReference type="EMBL" id="CAUH01004630">
    <property type="protein sequence ID" value="CCU80358.1"/>
    <property type="molecule type" value="Genomic_DNA"/>
</dbReference>